<sequence length="90" mass="9800">QHRKNQAIAIATLSSQNPGVITKANTVFKSNPSINPNVLSKGFQLDRNVASGGEGSGPTNLDRGKGPLQNLLEHEGEDVNYNDRLYHEFL</sequence>
<dbReference type="Gene3D" id="2.60.120.10">
    <property type="entry name" value="Jelly Rolls"/>
    <property type="match status" value="1"/>
</dbReference>
<accession>A0AAD9TL39</accession>
<dbReference type="Proteomes" id="UP001280121">
    <property type="component" value="Unassembled WGS sequence"/>
</dbReference>
<gene>
    <name evidence="3" type="ORF">Ddye_025889</name>
</gene>
<evidence type="ECO:0000313" key="4">
    <source>
        <dbReference type="Proteomes" id="UP001280121"/>
    </source>
</evidence>
<reference evidence="3" key="1">
    <citation type="journal article" date="2023" name="Plant J.">
        <title>Genome sequences and population genomics provide insights into the demographic history, inbreeding, and mutation load of two 'living fossil' tree species of Dipteronia.</title>
        <authorList>
            <person name="Feng Y."/>
            <person name="Comes H.P."/>
            <person name="Chen J."/>
            <person name="Zhu S."/>
            <person name="Lu R."/>
            <person name="Zhang X."/>
            <person name="Li P."/>
            <person name="Qiu J."/>
            <person name="Olsen K.M."/>
            <person name="Qiu Y."/>
        </authorList>
    </citation>
    <scope>NUCLEOTIDE SEQUENCE</scope>
    <source>
        <strain evidence="3">KIB01</strain>
    </source>
</reference>
<feature type="domain" description="Cupin type-1" evidence="2">
    <location>
        <begin position="4"/>
        <end position="49"/>
    </location>
</feature>
<dbReference type="EMBL" id="JANJYI010000008">
    <property type="protein sequence ID" value="KAK2638094.1"/>
    <property type="molecule type" value="Genomic_DNA"/>
</dbReference>
<comment type="caution">
    <text evidence="3">The sequence shown here is derived from an EMBL/GenBank/DDBJ whole genome shotgun (WGS) entry which is preliminary data.</text>
</comment>
<evidence type="ECO:0000313" key="3">
    <source>
        <dbReference type="EMBL" id="KAK2638094.1"/>
    </source>
</evidence>
<keyword evidence="4" id="KW-1185">Reference proteome</keyword>
<feature type="region of interest" description="Disordered" evidence="1">
    <location>
        <begin position="47"/>
        <end position="75"/>
    </location>
</feature>
<dbReference type="PANTHER" id="PTHR31238">
    <property type="entry name" value="GERMIN-LIKE PROTEIN SUBFAMILY 3 MEMBER 3"/>
    <property type="match status" value="1"/>
</dbReference>
<name>A0AAD9TL39_9ROSI</name>
<protein>
    <recommendedName>
        <fullName evidence="2">Cupin type-1 domain-containing protein</fullName>
    </recommendedName>
</protein>
<dbReference type="AlphaFoldDB" id="A0AAD9TL39"/>
<dbReference type="InterPro" id="IPR006045">
    <property type="entry name" value="Cupin_1"/>
</dbReference>
<evidence type="ECO:0000256" key="1">
    <source>
        <dbReference type="SAM" id="MobiDB-lite"/>
    </source>
</evidence>
<dbReference type="InterPro" id="IPR014710">
    <property type="entry name" value="RmlC-like_jellyroll"/>
</dbReference>
<evidence type="ECO:0000259" key="2">
    <source>
        <dbReference type="Pfam" id="PF00190"/>
    </source>
</evidence>
<feature type="non-terminal residue" evidence="3">
    <location>
        <position position="90"/>
    </location>
</feature>
<organism evidence="3 4">
    <name type="scientific">Dipteronia dyeriana</name>
    <dbReference type="NCBI Taxonomy" id="168575"/>
    <lineage>
        <taxon>Eukaryota</taxon>
        <taxon>Viridiplantae</taxon>
        <taxon>Streptophyta</taxon>
        <taxon>Embryophyta</taxon>
        <taxon>Tracheophyta</taxon>
        <taxon>Spermatophyta</taxon>
        <taxon>Magnoliopsida</taxon>
        <taxon>eudicotyledons</taxon>
        <taxon>Gunneridae</taxon>
        <taxon>Pentapetalae</taxon>
        <taxon>rosids</taxon>
        <taxon>malvids</taxon>
        <taxon>Sapindales</taxon>
        <taxon>Sapindaceae</taxon>
        <taxon>Hippocastanoideae</taxon>
        <taxon>Acereae</taxon>
        <taxon>Dipteronia</taxon>
    </lineage>
</organism>
<proteinExistence type="predicted"/>
<dbReference type="Pfam" id="PF00190">
    <property type="entry name" value="Cupin_1"/>
    <property type="match status" value="1"/>
</dbReference>